<proteinExistence type="predicted"/>
<name>A0ABV7JID3_9SPHI</name>
<dbReference type="InterPro" id="IPR012669">
    <property type="entry name" value="Pectate_lyase"/>
</dbReference>
<reference evidence="2" key="1">
    <citation type="journal article" date="2019" name="Int. J. Syst. Evol. Microbiol.">
        <title>The Global Catalogue of Microorganisms (GCM) 10K type strain sequencing project: providing services to taxonomists for standard genome sequencing and annotation.</title>
        <authorList>
            <consortium name="The Broad Institute Genomics Platform"/>
            <consortium name="The Broad Institute Genome Sequencing Center for Infectious Disease"/>
            <person name="Wu L."/>
            <person name="Ma J."/>
        </authorList>
    </citation>
    <scope>NUCLEOTIDE SEQUENCE [LARGE SCALE GENOMIC DNA]</scope>
    <source>
        <strain evidence="2">KCTC 52416</strain>
    </source>
</reference>
<accession>A0ABV7JID3</accession>
<keyword evidence="1" id="KW-0456">Lyase</keyword>
<protein>
    <submittedName>
        <fullName evidence="1">Pectate lyase</fullName>
        <ecNumber evidence="1">4.2.2.2</ecNumber>
    </submittedName>
</protein>
<gene>
    <name evidence="1" type="primary">pelA</name>
    <name evidence="1" type="ORF">ACFOET_09595</name>
</gene>
<dbReference type="EC" id="4.2.2.2" evidence="1"/>
<dbReference type="SUPFAM" id="SSF81853">
    <property type="entry name" value="Family 10 polysaccharide lyase"/>
    <property type="match status" value="1"/>
</dbReference>
<dbReference type="GO" id="GO:0030570">
    <property type="term" value="F:pectate lyase activity"/>
    <property type="evidence" value="ECO:0007669"/>
    <property type="project" value="UniProtKB-EC"/>
</dbReference>
<sequence length="352" mass="39354">MAIASATWINRLIPIGAILWAVMGIATAQPATVDSIAERMVILQRSYGGWSKTFNGKAVDYSKPLDNAAIRLAREERDARDATIDNGATAKEIVYLLEAYQKTGNTRYADAARRGVDYLLEAQYPGGGWPQYYPDTRVYRSQITYNDDAIINVLSLLRTIAGGSHNAVFTADYREKVQQAIARGVQNILATQVVIGGRKTIWAAQYDKDTLKPATARSYELPSLATAESANILMFLMALEHPSEAVQQAVRCGARWFKDHAIEGYAVKIIDAPGQPTGKDRILAEAPGEILWARFYDLKEQKPLFAGRDGRPRRRMEDVENERRVGYSWYGGWGDKVLKRYKKWLKGLTEGN</sequence>
<keyword evidence="2" id="KW-1185">Reference proteome</keyword>
<organism evidence="1 2">
    <name type="scientific">Parapedobacter deserti</name>
    <dbReference type="NCBI Taxonomy" id="1912957"/>
    <lineage>
        <taxon>Bacteria</taxon>
        <taxon>Pseudomonadati</taxon>
        <taxon>Bacteroidota</taxon>
        <taxon>Sphingobacteriia</taxon>
        <taxon>Sphingobacteriales</taxon>
        <taxon>Sphingobacteriaceae</taxon>
        <taxon>Parapedobacter</taxon>
    </lineage>
</organism>
<dbReference type="EMBL" id="JBHRTA010000030">
    <property type="protein sequence ID" value="MFC3197865.1"/>
    <property type="molecule type" value="Genomic_DNA"/>
</dbReference>
<evidence type="ECO:0000313" key="2">
    <source>
        <dbReference type="Proteomes" id="UP001595526"/>
    </source>
</evidence>
<dbReference type="Gene3D" id="1.50.10.20">
    <property type="match status" value="1"/>
</dbReference>
<dbReference type="RefSeq" id="WP_379021964.1">
    <property type="nucleotide sequence ID" value="NZ_JBHRTA010000030.1"/>
</dbReference>
<evidence type="ECO:0000313" key="1">
    <source>
        <dbReference type="EMBL" id="MFC3197865.1"/>
    </source>
</evidence>
<comment type="caution">
    <text evidence="1">The sequence shown here is derived from an EMBL/GenBank/DDBJ whole genome shotgun (WGS) entry which is preliminary data.</text>
</comment>
<dbReference type="Proteomes" id="UP001595526">
    <property type="component" value="Unassembled WGS sequence"/>
</dbReference>
<dbReference type="NCBIfam" id="TIGR02474">
    <property type="entry name" value="pec_lyase"/>
    <property type="match status" value="1"/>
</dbReference>
<dbReference type="Pfam" id="PF09492">
    <property type="entry name" value="Pec_lyase"/>
    <property type="match status" value="1"/>
</dbReference>